<gene>
    <name evidence="1" type="ORF">RM698_14205</name>
</gene>
<evidence type="ECO:0000313" key="2">
    <source>
        <dbReference type="Proteomes" id="UP001183610"/>
    </source>
</evidence>
<organism evidence="1 2">
    <name type="scientific">Streptomyces evansiae</name>
    <dbReference type="NCBI Taxonomy" id="3075535"/>
    <lineage>
        <taxon>Bacteria</taxon>
        <taxon>Bacillati</taxon>
        <taxon>Actinomycetota</taxon>
        <taxon>Actinomycetes</taxon>
        <taxon>Kitasatosporales</taxon>
        <taxon>Streptomycetaceae</taxon>
        <taxon>Streptomyces</taxon>
    </lineage>
</organism>
<comment type="caution">
    <text evidence="1">The sequence shown here is derived from an EMBL/GenBank/DDBJ whole genome shotgun (WGS) entry which is preliminary data.</text>
</comment>
<sequence length="130" mass="14522">MSTVPEQPATPPHADATGAAPRTVRRFASVIRLRPEKEAEYRALHADAWPRVLATLKAARIGNYSIFLRDGLLFSYLEYDGDDYDADQALIAADPATRRWWELTDPCQQPLDSAAPGETWAPAEEVFHLD</sequence>
<accession>A0ABU2R4K5</accession>
<dbReference type="InterPro" id="IPR011008">
    <property type="entry name" value="Dimeric_a/b-barrel"/>
</dbReference>
<dbReference type="InterPro" id="IPR008000">
    <property type="entry name" value="Rham/fucose_mutarotase"/>
</dbReference>
<dbReference type="PANTHER" id="PTHR34389">
    <property type="entry name" value="L-RHAMNOSE MUTAROTASE"/>
    <property type="match status" value="1"/>
</dbReference>
<dbReference type="RefSeq" id="WP_010266864.1">
    <property type="nucleotide sequence ID" value="NZ_JAVRET010000028.1"/>
</dbReference>
<dbReference type="PANTHER" id="PTHR34389:SF2">
    <property type="entry name" value="L-RHAMNOSE MUTAROTASE"/>
    <property type="match status" value="1"/>
</dbReference>
<evidence type="ECO:0000313" key="1">
    <source>
        <dbReference type="EMBL" id="MDT0410205.1"/>
    </source>
</evidence>
<name>A0ABU2R4K5_9ACTN</name>
<protein>
    <submittedName>
        <fullName evidence="1">L-rhamnose mutarotase</fullName>
    </submittedName>
</protein>
<dbReference type="Pfam" id="PF05336">
    <property type="entry name" value="rhaM"/>
    <property type="match status" value="1"/>
</dbReference>
<keyword evidence="2" id="KW-1185">Reference proteome</keyword>
<dbReference type="Gene3D" id="3.30.70.100">
    <property type="match status" value="1"/>
</dbReference>
<dbReference type="EMBL" id="JAVRET010000028">
    <property type="protein sequence ID" value="MDT0410205.1"/>
    <property type="molecule type" value="Genomic_DNA"/>
</dbReference>
<reference evidence="2" key="1">
    <citation type="submission" date="2023-07" db="EMBL/GenBank/DDBJ databases">
        <title>30 novel species of actinomycetes from the DSMZ collection.</title>
        <authorList>
            <person name="Nouioui I."/>
        </authorList>
    </citation>
    <scope>NUCLEOTIDE SEQUENCE [LARGE SCALE GENOMIC DNA]</scope>
    <source>
        <strain evidence="2">DSM 41979</strain>
    </source>
</reference>
<dbReference type="SUPFAM" id="SSF54909">
    <property type="entry name" value="Dimeric alpha+beta barrel"/>
    <property type="match status" value="1"/>
</dbReference>
<proteinExistence type="predicted"/>
<dbReference type="Proteomes" id="UP001183610">
    <property type="component" value="Unassembled WGS sequence"/>
</dbReference>